<dbReference type="AlphaFoldDB" id="A0A380S7H1"/>
<evidence type="ECO:0000313" key="3">
    <source>
        <dbReference type="Proteomes" id="UP000255423"/>
    </source>
</evidence>
<reference evidence="2 3" key="1">
    <citation type="submission" date="2017-08" db="EMBL/GenBank/DDBJ databases">
        <authorList>
            <person name="de Groot N.N."/>
        </authorList>
    </citation>
    <scope>NUCLEOTIDE SEQUENCE [LARGE SCALE GENOMIC DNA]</scope>
    <source>
        <strain evidence="2 3">HM2</strain>
    </source>
</reference>
<proteinExistence type="predicted"/>
<dbReference type="EMBL" id="UHJL01000002">
    <property type="protein sequence ID" value="SUQ24441.1"/>
    <property type="molecule type" value="Genomic_DNA"/>
</dbReference>
<feature type="coiled-coil region" evidence="1">
    <location>
        <begin position="41"/>
        <end position="110"/>
    </location>
</feature>
<evidence type="ECO:0000313" key="2">
    <source>
        <dbReference type="EMBL" id="SUQ24441.1"/>
    </source>
</evidence>
<protein>
    <submittedName>
        <fullName evidence="2">Uncharacterized protein</fullName>
    </submittedName>
</protein>
<dbReference type="Proteomes" id="UP000255423">
    <property type="component" value="Unassembled WGS sequence"/>
</dbReference>
<keyword evidence="1" id="KW-0175">Coiled coil</keyword>
<dbReference type="RefSeq" id="WP_109572931.1">
    <property type="nucleotide sequence ID" value="NZ_UHJL01000002.1"/>
</dbReference>
<accession>A0A380S7H1</accession>
<evidence type="ECO:0000256" key="1">
    <source>
        <dbReference type="SAM" id="Coils"/>
    </source>
</evidence>
<dbReference type="Gene3D" id="1.20.5.1700">
    <property type="match status" value="1"/>
</dbReference>
<sequence length="115" mass="12791">MKTNSFLVGAILGAAATVAVTKKFFKCCSCDEDEACDNPVIKDADDAVEKLRNSVDSLRKELNSRIESEQTYAAKCEDLKDQVAKQNAEINNLKNICEMQDSRNKKLEDELASKK</sequence>
<gene>
    <name evidence="2" type="ORF">SAMN05661053_1842</name>
</gene>
<name>A0A380S7H1_FIBSU</name>
<organism evidence="2 3">
    <name type="scientific">Fibrobacter succinogenes</name>
    <name type="common">Bacteroides succinogenes</name>
    <dbReference type="NCBI Taxonomy" id="833"/>
    <lineage>
        <taxon>Bacteria</taxon>
        <taxon>Pseudomonadati</taxon>
        <taxon>Fibrobacterota</taxon>
        <taxon>Fibrobacteria</taxon>
        <taxon>Fibrobacterales</taxon>
        <taxon>Fibrobacteraceae</taxon>
        <taxon>Fibrobacter</taxon>
    </lineage>
</organism>